<sequence length="283" mass="32068">MVSEVLSYLNICPDGIYFDGTIGLGGHTKHILSRLNQKGKLIGIDRDREALEICRTNLQNFSSSMLLLQTSFEIISDILNQQKIPAVNGILLDLGLSSFQLDSNNRGFSFAKSGPLDMRFDSSYSKTVSDLIQDSSTEELALIIRDFGEERHAKRIAKTIKRGETIRTVEDLVEVIRRTTPPAHRNRTFARVFQAFRIAVNQELDRLKTFLNNFIDCLTVGGRIVIISYHSLEDRLVKHAFKNLSLNNRLSIHTKKPLTPSEDECFVNRRSKSAKLRSGERIS</sequence>
<evidence type="ECO:0000313" key="5">
    <source>
        <dbReference type="EMBL" id="SUZ82739.1"/>
    </source>
</evidence>
<proteinExistence type="inferred from homology"/>
<dbReference type="PIRSF" id="PIRSF004486">
    <property type="entry name" value="MraW"/>
    <property type="match status" value="1"/>
</dbReference>
<dbReference type="InterPro" id="IPR002903">
    <property type="entry name" value="RsmH"/>
</dbReference>
<evidence type="ECO:0000256" key="3">
    <source>
        <dbReference type="ARBA" id="ARBA00022679"/>
    </source>
</evidence>
<dbReference type="GO" id="GO:0005737">
    <property type="term" value="C:cytoplasm"/>
    <property type="evidence" value="ECO:0007669"/>
    <property type="project" value="TreeGrafter"/>
</dbReference>
<dbReference type="PANTHER" id="PTHR11265:SF0">
    <property type="entry name" value="12S RRNA N4-METHYLCYTIDINE METHYLTRANSFERASE"/>
    <property type="match status" value="1"/>
</dbReference>
<dbReference type="HAMAP" id="MF_01007">
    <property type="entry name" value="16SrRNA_methyltr_H"/>
    <property type="match status" value="1"/>
</dbReference>
<dbReference type="Gene3D" id="3.40.50.150">
    <property type="entry name" value="Vaccinia Virus protein VP39"/>
    <property type="match status" value="1"/>
</dbReference>
<dbReference type="Gene3D" id="1.10.150.170">
    <property type="entry name" value="Putative methyltransferase TM0872, insert domain"/>
    <property type="match status" value="1"/>
</dbReference>
<dbReference type="SUPFAM" id="SSF53335">
    <property type="entry name" value="S-adenosyl-L-methionine-dependent methyltransferases"/>
    <property type="match status" value="1"/>
</dbReference>
<keyword evidence="3" id="KW-0808">Transferase</keyword>
<name>A0A381QVX5_9ZZZZ</name>
<evidence type="ECO:0000256" key="4">
    <source>
        <dbReference type="ARBA" id="ARBA00022691"/>
    </source>
</evidence>
<keyword evidence="4" id="KW-0949">S-adenosyl-L-methionine</keyword>
<dbReference type="GO" id="GO:0070475">
    <property type="term" value="P:rRNA base methylation"/>
    <property type="evidence" value="ECO:0007669"/>
    <property type="project" value="TreeGrafter"/>
</dbReference>
<dbReference type="EMBL" id="UINC01001520">
    <property type="protein sequence ID" value="SUZ82739.1"/>
    <property type="molecule type" value="Genomic_DNA"/>
</dbReference>
<dbReference type="InterPro" id="IPR023397">
    <property type="entry name" value="SAM-dep_MeTrfase_MraW_recog"/>
</dbReference>
<comment type="similarity">
    <text evidence="1">Belongs to the methyltransferase superfamily. RsmH family.</text>
</comment>
<protein>
    <recommendedName>
        <fullName evidence="6">16S rRNA (Cytosine(1402)-N(4))-methyltransferase</fullName>
    </recommendedName>
</protein>
<reference evidence="5" key="1">
    <citation type="submission" date="2018-05" db="EMBL/GenBank/DDBJ databases">
        <authorList>
            <person name="Lanie J.A."/>
            <person name="Ng W.-L."/>
            <person name="Kazmierczak K.M."/>
            <person name="Andrzejewski T.M."/>
            <person name="Davidsen T.M."/>
            <person name="Wayne K.J."/>
            <person name="Tettelin H."/>
            <person name="Glass J.I."/>
            <person name="Rusch D."/>
            <person name="Podicherti R."/>
            <person name="Tsui H.-C.T."/>
            <person name="Winkler M.E."/>
        </authorList>
    </citation>
    <scope>NUCLEOTIDE SEQUENCE</scope>
</reference>
<dbReference type="AlphaFoldDB" id="A0A381QVX5"/>
<gene>
    <name evidence="5" type="ORF">METZ01_LOCUS35593</name>
</gene>
<evidence type="ECO:0000256" key="2">
    <source>
        <dbReference type="ARBA" id="ARBA00022603"/>
    </source>
</evidence>
<dbReference type="PANTHER" id="PTHR11265">
    <property type="entry name" value="S-ADENOSYL-METHYLTRANSFERASE MRAW"/>
    <property type="match status" value="1"/>
</dbReference>
<organism evidence="5">
    <name type="scientific">marine metagenome</name>
    <dbReference type="NCBI Taxonomy" id="408172"/>
    <lineage>
        <taxon>unclassified sequences</taxon>
        <taxon>metagenomes</taxon>
        <taxon>ecological metagenomes</taxon>
    </lineage>
</organism>
<dbReference type="InterPro" id="IPR029063">
    <property type="entry name" value="SAM-dependent_MTases_sf"/>
</dbReference>
<accession>A0A381QVX5</accession>
<dbReference type="Pfam" id="PF01795">
    <property type="entry name" value="Methyltransf_5"/>
    <property type="match status" value="1"/>
</dbReference>
<evidence type="ECO:0008006" key="6">
    <source>
        <dbReference type="Google" id="ProtNLM"/>
    </source>
</evidence>
<dbReference type="NCBIfam" id="TIGR00006">
    <property type="entry name" value="16S rRNA (cytosine(1402)-N(4))-methyltransferase RsmH"/>
    <property type="match status" value="1"/>
</dbReference>
<dbReference type="GO" id="GO:0071424">
    <property type="term" value="F:rRNA (cytosine-N4-)-methyltransferase activity"/>
    <property type="evidence" value="ECO:0007669"/>
    <property type="project" value="TreeGrafter"/>
</dbReference>
<evidence type="ECO:0000256" key="1">
    <source>
        <dbReference type="ARBA" id="ARBA00010396"/>
    </source>
</evidence>
<dbReference type="SUPFAM" id="SSF81799">
    <property type="entry name" value="Putative methyltransferase TM0872, insert domain"/>
    <property type="match status" value="1"/>
</dbReference>
<keyword evidence="2" id="KW-0489">Methyltransferase</keyword>